<sequence length="126" mass="14949">MDHIVLPSYNCVLCQNNVEETLFHLLMDCPFSQECWIFLGLFPNSDEEPYSILESFKNQINVPFFMEIIILMSWDIWMARNDLIFKGINPTIQGTIGFFKLLFTQVFHRVKESWKPQITSWLDHTL</sequence>
<organism evidence="1 2">
    <name type="scientific">Setaria viridis</name>
    <name type="common">Green bristlegrass</name>
    <name type="synonym">Setaria italica subsp. viridis</name>
    <dbReference type="NCBI Taxonomy" id="4556"/>
    <lineage>
        <taxon>Eukaryota</taxon>
        <taxon>Viridiplantae</taxon>
        <taxon>Streptophyta</taxon>
        <taxon>Embryophyta</taxon>
        <taxon>Tracheophyta</taxon>
        <taxon>Spermatophyta</taxon>
        <taxon>Magnoliopsida</taxon>
        <taxon>Liliopsida</taxon>
        <taxon>Poales</taxon>
        <taxon>Poaceae</taxon>
        <taxon>PACMAD clade</taxon>
        <taxon>Panicoideae</taxon>
        <taxon>Panicodae</taxon>
        <taxon>Paniceae</taxon>
        <taxon>Cenchrinae</taxon>
        <taxon>Setaria</taxon>
    </lineage>
</organism>
<evidence type="ECO:0008006" key="3">
    <source>
        <dbReference type="Google" id="ProtNLM"/>
    </source>
</evidence>
<proteinExistence type="predicted"/>
<keyword evidence="2" id="KW-1185">Reference proteome</keyword>
<protein>
    <recommendedName>
        <fullName evidence="3">Reverse transcriptase zinc-binding domain-containing protein</fullName>
    </recommendedName>
</protein>
<name>A0A4U6VT70_SETVI</name>
<evidence type="ECO:0000313" key="2">
    <source>
        <dbReference type="Proteomes" id="UP000298652"/>
    </source>
</evidence>
<dbReference type="Gramene" id="TKW31069">
    <property type="protein sequence ID" value="TKW31069"/>
    <property type="gene ID" value="SEVIR_2G081000v2"/>
</dbReference>
<gene>
    <name evidence="1" type="ORF">SEVIR_2G081000v2</name>
</gene>
<dbReference type="AlphaFoldDB" id="A0A4U6VT70"/>
<dbReference type="EMBL" id="CM016553">
    <property type="protein sequence ID" value="TKW31069.1"/>
    <property type="molecule type" value="Genomic_DNA"/>
</dbReference>
<accession>A0A4U6VT70</accession>
<reference evidence="1" key="1">
    <citation type="submission" date="2019-03" db="EMBL/GenBank/DDBJ databases">
        <title>WGS assembly of Setaria viridis.</title>
        <authorList>
            <person name="Huang P."/>
            <person name="Jenkins J."/>
            <person name="Grimwood J."/>
            <person name="Barry K."/>
            <person name="Healey A."/>
            <person name="Mamidi S."/>
            <person name="Sreedasyam A."/>
            <person name="Shu S."/>
            <person name="Feldman M."/>
            <person name="Wu J."/>
            <person name="Yu Y."/>
            <person name="Chen C."/>
            <person name="Johnson J."/>
            <person name="Rokhsar D."/>
            <person name="Baxter I."/>
            <person name="Schmutz J."/>
            <person name="Brutnell T."/>
            <person name="Kellogg E."/>
        </authorList>
    </citation>
    <scope>NUCLEOTIDE SEQUENCE [LARGE SCALE GENOMIC DNA]</scope>
</reference>
<evidence type="ECO:0000313" key="1">
    <source>
        <dbReference type="EMBL" id="TKW31069.1"/>
    </source>
</evidence>
<dbReference type="OMA" id="QECWIFL"/>
<dbReference type="Proteomes" id="UP000298652">
    <property type="component" value="Chromosome 2"/>
</dbReference>